<dbReference type="EMBL" id="CAWUOM010000157">
    <property type="protein sequence ID" value="CAK7274157.1"/>
    <property type="molecule type" value="Genomic_DNA"/>
</dbReference>
<dbReference type="InterPro" id="IPR019819">
    <property type="entry name" value="Carboxylesterase_B_CS"/>
</dbReference>
<keyword evidence="2 3" id="KW-0378">Hydrolase</keyword>
<keyword evidence="6" id="KW-1185">Reference proteome</keyword>
<dbReference type="InterPro" id="IPR019826">
    <property type="entry name" value="Carboxylesterase_B_AS"/>
</dbReference>
<evidence type="ECO:0000259" key="4">
    <source>
        <dbReference type="Pfam" id="PF00135"/>
    </source>
</evidence>
<dbReference type="PANTHER" id="PTHR43918:SF4">
    <property type="entry name" value="CARBOXYLIC ESTER HYDROLASE"/>
    <property type="match status" value="1"/>
</dbReference>
<reference evidence="5 6" key="1">
    <citation type="submission" date="2024-01" db="EMBL/GenBank/DDBJ databases">
        <authorList>
            <person name="Allen C."/>
            <person name="Tagirdzhanova G."/>
        </authorList>
    </citation>
    <scope>NUCLEOTIDE SEQUENCE [LARGE SCALE GENOMIC DNA]</scope>
    <source>
        <strain evidence="5 6">CBS 573.63</strain>
    </source>
</reference>
<feature type="chain" id="PRO_5044976108" description="Carboxylic ester hydrolase" evidence="3">
    <location>
        <begin position="20"/>
        <end position="563"/>
    </location>
</feature>
<dbReference type="PANTHER" id="PTHR43918">
    <property type="entry name" value="ACETYLCHOLINESTERASE"/>
    <property type="match status" value="1"/>
</dbReference>
<dbReference type="EC" id="3.1.1.-" evidence="3"/>
<dbReference type="InterPro" id="IPR029058">
    <property type="entry name" value="AB_hydrolase_fold"/>
</dbReference>
<dbReference type="InterPro" id="IPR050654">
    <property type="entry name" value="AChE-related_enzymes"/>
</dbReference>
<evidence type="ECO:0000256" key="2">
    <source>
        <dbReference type="ARBA" id="ARBA00022801"/>
    </source>
</evidence>
<proteinExistence type="inferred from homology"/>
<keyword evidence="3" id="KW-0732">Signal</keyword>
<dbReference type="PROSITE" id="PS00122">
    <property type="entry name" value="CARBOXYLESTERASE_B_1"/>
    <property type="match status" value="1"/>
</dbReference>
<comment type="similarity">
    <text evidence="1 3">Belongs to the type-B carboxylesterase/lipase family.</text>
</comment>
<accession>A0ABP0E4T5</accession>
<dbReference type="SUPFAM" id="SSF53474">
    <property type="entry name" value="alpha/beta-Hydrolases"/>
    <property type="match status" value="1"/>
</dbReference>
<evidence type="ECO:0000256" key="3">
    <source>
        <dbReference type="RuleBase" id="RU361235"/>
    </source>
</evidence>
<evidence type="ECO:0000313" key="6">
    <source>
        <dbReference type="Proteomes" id="UP001642501"/>
    </source>
</evidence>
<sequence length="563" mass="60659">MALVHFIVAVMALVGSVAAVTIPEPQPVIKERAGTSVTIVLPIGTVIGASSGGVESYNSIPFAEPPTGNLRLKPPVRKTTFFGVRDGTGPAKACPQFREKSVIQTPFDPMVPVYYNPFIQIALEQESEDCLTIDVVRPAGTTLADKLPVLYWMYGTGFEMGGSSLYNGSLIVAQSIALGKPIVFVTANYRVGGFGFLPGAEILADGASNLGLLDQRLGLEWTADNIGYFGGDSSKVTIWGESAGAISVLDQMVMYDGNNTYNGNALFHGAIMSSGTITPADPVDCPKGQAIYNQVVSKAGCAGSVDTLACLRSADYSTFLDAVNSVPGVLSYRSLALSYLPRPDGNVLTDSPEVLIGANKYAAVPMIVGDEEDEGTVFSFYLYNITNTDQFVQYLSTYYFNSATTDQIKTLVNTYPVDIPSGSPFRTSYLNEAFPGFKRLAAILGDFAFTLARRVFLTAANKVNPTVPIFRLYPSGLIWAATAMALPFRDIRCYFFNFAYNLDPNSAIGGTSSLASNVTQNWPQWGVNNQLVQFNKLSMNLLADTFRASSYSWISNNIGLLHL</sequence>
<dbReference type="PROSITE" id="PS00941">
    <property type="entry name" value="CARBOXYLESTERASE_B_2"/>
    <property type="match status" value="1"/>
</dbReference>
<organism evidence="5 6">
    <name type="scientific">Sporothrix epigloea</name>
    <dbReference type="NCBI Taxonomy" id="1892477"/>
    <lineage>
        <taxon>Eukaryota</taxon>
        <taxon>Fungi</taxon>
        <taxon>Dikarya</taxon>
        <taxon>Ascomycota</taxon>
        <taxon>Pezizomycotina</taxon>
        <taxon>Sordariomycetes</taxon>
        <taxon>Sordariomycetidae</taxon>
        <taxon>Ophiostomatales</taxon>
        <taxon>Ophiostomataceae</taxon>
        <taxon>Sporothrix</taxon>
    </lineage>
</organism>
<evidence type="ECO:0000256" key="1">
    <source>
        <dbReference type="ARBA" id="ARBA00005964"/>
    </source>
</evidence>
<dbReference type="Gene3D" id="3.40.50.1820">
    <property type="entry name" value="alpha/beta hydrolase"/>
    <property type="match status" value="1"/>
</dbReference>
<gene>
    <name evidence="5" type="ORF">SEPCBS57363_006016</name>
</gene>
<evidence type="ECO:0000313" key="5">
    <source>
        <dbReference type="EMBL" id="CAK7274157.1"/>
    </source>
</evidence>
<dbReference type="Pfam" id="PF00135">
    <property type="entry name" value="COesterase"/>
    <property type="match status" value="1"/>
</dbReference>
<dbReference type="Proteomes" id="UP001642501">
    <property type="component" value="Unassembled WGS sequence"/>
</dbReference>
<name>A0ABP0E4T5_9PEZI</name>
<feature type="domain" description="Carboxylesterase type B" evidence="4">
    <location>
        <begin position="39"/>
        <end position="400"/>
    </location>
</feature>
<feature type="signal peptide" evidence="3">
    <location>
        <begin position="1"/>
        <end position="19"/>
    </location>
</feature>
<dbReference type="InterPro" id="IPR002018">
    <property type="entry name" value="CarbesteraseB"/>
</dbReference>
<comment type="caution">
    <text evidence="5">The sequence shown here is derived from an EMBL/GenBank/DDBJ whole genome shotgun (WGS) entry which is preliminary data.</text>
</comment>
<protein>
    <recommendedName>
        <fullName evidence="3">Carboxylic ester hydrolase</fullName>
        <ecNumber evidence="3">3.1.1.-</ecNumber>
    </recommendedName>
</protein>